<evidence type="ECO:0000313" key="2">
    <source>
        <dbReference type="EMBL" id="EAV47054.1"/>
    </source>
</evidence>
<gene>
    <name evidence="2" type="ORF">MB2181_03235</name>
</gene>
<dbReference type="EMBL" id="AAUX01000001">
    <property type="protein sequence ID" value="EAV47054.1"/>
    <property type="molecule type" value="Genomic_DNA"/>
</dbReference>
<dbReference type="PANTHER" id="PTHR40031">
    <property type="entry name" value="HYPOTHETICAL MEMBRANE SPANNING PROTEIN"/>
    <property type="match status" value="1"/>
</dbReference>
<feature type="transmembrane region" description="Helical" evidence="1">
    <location>
        <begin position="158"/>
        <end position="180"/>
    </location>
</feature>
<dbReference type="InterPro" id="IPR007404">
    <property type="entry name" value="YdjM-like"/>
</dbReference>
<feature type="transmembrane region" description="Helical" evidence="1">
    <location>
        <begin position="94"/>
        <end position="121"/>
    </location>
</feature>
<feature type="transmembrane region" description="Helical" evidence="1">
    <location>
        <begin position="24"/>
        <end position="44"/>
    </location>
</feature>
<keyword evidence="1" id="KW-0812">Transmembrane</keyword>
<evidence type="ECO:0000313" key="3">
    <source>
        <dbReference type="Proteomes" id="UP000054262"/>
    </source>
</evidence>
<organism evidence="2 3">
    <name type="scientific">Methylophilales bacterium HTCC2181</name>
    <dbReference type="NCBI Taxonomy" id="383631"/>
    <lineage>
        <taxon>Bacteria</taxon>
        <taxon>Pseudomonadati</taxon>
        <taxon>Pseudomonadota</taxon>
        <taxon>Betaproteobacteria</taxon>
        <taxon>Nitrosomonadales</taxon>
        <taxon>OM43 clade</taxon>
    </lineage>
</organism>
<dbReference type="AlphaFoldDB" id="A0P694"/>
<proteinExistence type="predicted"/>
<accession>A0P694</accession>
<feature type="transmembrane region" description="Helical" evidence="1">
    <location>
        <begin position="133"/>
        <end position="152"/>
    </location>
</feature>
<protein>
    <submittedName>
        <fullName evidence="2">Putative YhfP protein</fullName>
    </submittedName>
</protein>
<dbReference type="OrthoDB" id="9781927at2"/>
<keyword evidence="3" id="KW-1185">Reference proteome</keyword>
<name>A0P694_9PROT</name>
<reference evidence="2 3" key="1">
    <citation type="submission" date="2006-11" db="EMBL/GenBank/DDBJ databases">
        <authorList>
            <person name="Giovannoni S."/>
            <person name="Vergin K."/>
            <person name="Ferriera S."/>
            <person name="Johnson J."/>
            <person name="Kravitz S."/>
            <person name="Beeson K."/>
            <person name="Sutton G."/>
            <person name="Rogers Y.-H."/>
            <person name="Friedman R."/>
            <person name="Frazier M."/>
            <person name="Venter J.C."/>
        </authorList>
    </citation>
    <scope>NUCLEOTIDE SEQUENCE [LARGE SCALE GENOMIC DNA]</scope>
    <source>
        <strain evidence="2 3">HTCC2181</strain>
    </source>
</reference>
<dbReference type="InterPro" id="IPR053170">
    <property type="entry name" value="Transcription_regulator"/>
</dbReference>
<dbReference type="Proteomes" id="UP000054262">
    <property type="component" value="Unassembled WGS sequence"/>
</dbReference>
<dbReference type="Pfam" id="PF04307">
    <property type="entry name" value="YdjM"/>
    <property type="match status" value="1"/>
</dbReference>
<sequence>MDPISQGIIGSTVTQSLQKNNDSLAILAIIGFLSGMAPDLDIFIRSESDPLLFLEFHRQFTHSLIFIPIGGLLCASIFYWFVKKFSSLSFREIWLYTTIGYGTHSLLDACTSYGTLIFWPFSFERIAWNNISIIDPLFTLPLIMFVGLSIYLRKRSLAQLGLLWAISYLLLGVVLNEVALHEGKSLADKRGHKITRIVAKPTFANLLIWKVIYESNGYFYSDGVRILPTKKIFVGKKVKKLDLSKDIPWMEKDSQQYKDIERFAWFSNNFLALDPDNPSHIVDIRYSMLPNEISGLWGIEVNKEAMRDDHIRYITKRSLSKQKFKDLLIMLKKD</sequence>
<keyword evidence="1" id="KW-1133">Transmembrane helix</keyword>
<feature type="transmembrane region" description="Helical" evidence="1">
    <location>
        <begin position="64"/>
        <end position="82"/>
    </location>
</feature>
<comment type="caution">
    <text evidence="2">The sequence shown here is derived from an EMBL/GenBank/DDBJ whole genome shotgun (WGS) entry which is preliminary data.</text>
</comment>
<dbReference type="PANTHER" id="PTHR40031:SF1">
    <property type="entry name" value="MEMBRANE-BOUND METAL-DEPENDENT HYDROLASE"/>
    <property type="match status" value="1"/>
</dbReference>
<keyword evidence="1" id="KW-0472">Membrane</keyword>
<evidence type="ECO:0000256" key="1">
    <source>
        <dbReference type="SAM" id="Phobius"/>
    </source>
</evidence>